<dbReference type="InterPro" id="IPR003346">
    <property type="entry name" value="Transposase_20"/>
</dbReference>
<protein>
    <recommendedName>
        <fullName evidence="1">Transposase IS116/IS110/IS902 C-terminal domain-containing protein</fullName>
    </recommendedName>
</protein>
<dbReference type="EMBL" id="CP038008">
    <property type="protein sequence ID" value="QBY31576.1"/>
    <property type="molecule type" value="Genomic_DNA"/>
</dbReference>
<sequence length="50" mass="5507">MALQNETCKRLMEIPGIGPRIATEAVAAMVEVSAFKSGRRIRSGAKINWF</sequence>
<evidence type="ECO:0000313" key="2">
    <source>
        <dbReference type="EMBL" id="QBY31576.1"/>
    </source>
</evidence>
<dbReference type="Pfam" id="PF02371">
    <property type="entry name" value="Transposase_20"/>
    <property type="match status" value="1"/>
</dbReference>
<gene>
    <name evidence="2" type="ORF">E2R62_23995</name>
</gene>
<name>A0A482PUW1_CITRO</name>
<organism evidence="2">
    <name type="scientific">Citrobacter rodentium</name>
    <dbReference type="NCBI Taxonomy" id="67825"/>
    <lineage>
        <taxon>Bacteria</taxon>
        <taxon>Pseudomonadati</taxon>
        <taxon>Pseudomonadota</taxon>
        <taxon>Gammaproteobacteria</taxon>
        <taxon>Enterobacterales</taxon>
        <taxon>Enterobacteriaceae</taxon>
        <taxon>Citrobacter</taxon>
    </lineage>
</organism>
<dbReference type="GO" id="GO:0004803">
    <property type="term" value="F:transposase activity"/>
    <property type="evidence" value="ECO:0007669"/>
    <property type="project" value="InterPro"/>
</dbReference>
<proteinExistence type="predicted"/>
<accession>A0A482PUW1</accession>
<dbReference type="GO" id="GO:0003677">
    <property type="term" value="F:DNA binding"/>
    <property type="evidence" value="ECO:0007669"/>
    <property type="project" value="InterPro"/>
</dbReference>
<reference evidence="2" key="1">
    <citation type="submission" date="2019-03" db="EMBL/GenBank/DDBJ databases">
        <title>Complete genome sequence of enteropathogenic Citrobacter rodentium strain DBS100.</title>
        <authorList>
            <person name="Popov G."/>
            <person name="Fiebig A."/>
            <person name="Shideler S."/>
            <person name="Coombes B."/>
            <person name="Savchenko A."/>
        </authorList>
    </citation>
    <scope>NUCLEOTIDE SEQUENCE</scope>
    <source>
        <strain evidence="2">DBS100</strain>
    </source>
</reference>
<dbReference type="AlphaFoldDB" id="A0A482PUW1"/>
<feature type="domain" description="Transposase IS116/IS110/IS902 C-terminal" evidence="1">
    <location>
        <begin position="8"/>
        <end position="43"/>
    </location>
</feature>
<dbReference type="GO" id="GO:0006313">
    <property type="term" value="P:DNA transposition"/>
    <property type="evidence" value="ECO:0007669"/>
    <property type="project" value="InterPro"/>
</dbReference>
<evidence type="ECO:0000259" key="1">
    <source>
        <dbReference type="Pfam" id="PF02371"/>
    </source>
</evidence>